<proteinExistence type="predicted"/>
<dbReference type="SMART" id="SM00421">
    <property type="entry name" value="HTH_LUXR"/>
    <property type="match status" value="1"/>
</dbReference>
<keyword evidence="1" id="KW-0805">Transcription regulation</keyword>
<dbReference type="PROSITE" id="PS50043">
    <property type="entry name" value="HTH_LUXR_2"/>
    <property type="match status" value="1"/>
</dbReference>
<dbReference type="InterPro" id="IPR011990">
    <property type="entry name" value="TPR-like_helical_dom_sf"/>
</dbReference>
<dbReference type="PANTHER" id="PTHR44688:SF16">
    <property type="entry name" value="DNA-BINDING TRANSCRIPTIONAL ACTIVATOR DEVR_DOSR"/>
    <property type="match status" value="1"/>
</dbReference>
<dbReference type="InterPro" id="IPR016032">
    <property type="entry name" value="Sig_transdc_resp-reg_C-effctor"/>
</dbReference>
<dbReference type="PRINTS" id="PR00038">
    <property type="entry name" value="HTHLUXR"/>
</dbReference>
<dbReference type="CDD" id="cd06170">
    <property type="entry name" value="LuxR_C_like"/>
    <property type="match status" value="1"/>
</dbReference>
<evidence type="ECO:0000256" key="3">
    <source>
        <dbReference type="ARBA" id="ARBA00023163"/>
    </source>
</evidence>
<accession>A0A2T8F848</accession>
<keyword evidence="3" id="KW-0804">Transcription</keyword>
<gene>
    <name evidence="5" type="ORF">DDE18_14300</name>
</gene>
<feature type="domain" description="HTH luxR-type" evidence="4">
    <location>
        <begin position="491"/>
        <end position="556"/>
    </location>
</feature>
<name>A0A2T8F848_9ACTN</name>
<dbReference type="GO" id="GO:0003677">
    <property type="term" value="F:DNA binding"/>
    <property type="evidence" value="ECO:0007669"/>
    <property type="project" value="UniProtKB-KW"/>
</dbReference>
<organism evidence="5 6">
    <name type="scientific">Nocardioides gansuensis</name>
    <dbReference type="NCBI Taxonomy" id="2138300"/>
    <lineage>
        <taxon>Bacteria</taxon>
        <taxon>Bacillati</taxon>
        <taxon>Actinomycetota</taxon>
        <taxon>Actinomycetes</taxon>
        <taxon>Propionibacteriales</taxon>
        <taxon>Nocardioidaceae</taxon>
        <taxon>Nocardioides</taxon>
    </lineage>
</organism>
<evidence type="ECO:0000313" key="6">
    <source>
        <dbReference type="Proteomes" id="UP000246018"/>
    </source>
</evidence>
<dbReference type="Pfam" id="PF00196">
    <property type="entry name" value="GerE"/>
    <property type="match status" value="1"/>
</dbReference>
<evidence type="ECO:0000256" key="2">
    <source>
        <dbReference type="ARBA" id="ARBA00023125"/>
    </source>
</evidence>
<dbReference type="AlphaFoldDB" id="A0A2T8F848"/>
<sequence>MRQRGWRPFEMARHDLQVKPHDDDTVRQGFAAMQARDWRRAREILESVSEPTAEVFDALAHASYWMGEYPASLAAHERAYRQFLARGDKRSAAMTARGIAWLQAGIYGNWSVMQGWYSRAAALFEESGEGSALGWAANLRAWFSTDGTERSRWAVQALEAAVKFDDWDLRADTMSFVGEHLVLEGRTTEGMRALDDALAAATGGEVRDYIVLEDVFCRMLAACERTSDVPRAEQWLAVLEKTAGRLNTKPGAAVCRAHFGGVLTSAGRWEEAEDQLISSLRIFDEGYGGMRFMPLVRLAVLRVRQGRLEEAAELLDGYEELDAAHALVPLYIARGKHGLAAEIIERALGESADAASRGALLALQVDVALAAADVAAAREALEDLENCARTTPTGHLRGLAAFAKGKVCLATSDDAHDCLAQAVSAFSASQMPLEHARARLALARAVASSKPQVAEAEARSALEKFQSMSAARDADEASAFLRSLGVSVSTGPRGLGALTKREAEVLELLGRGLSNPEIADRLYISRKTVEHHVGSILTKLQLRSRSEAAAHAVREKSARK</sequence>
<dbReference type="SUPFAM" id="SSF46894">
    <property type="entry name" value="C-terminal effector domain of the bipartite response regulators"/>
    <property type="match status" value="1"/>
</dbReference>
<dbReference type="EMBL" id="QDGZ01000006">
    <property type="protein sequence ID" value="PVG81886.1"/>
    <property type="molecule type" value="Genomic_DNA"/>
</dbReference>
<dbReference type="GO" id="GO:0006355">
    <property type="term" value="P:regulation of DNA-templated transcription"/>
    <property type="evidence" value="ECO:0007669"/>
    <property type="project" value="InterPro"/>
</dbReference>
<keyword evidence="6" id="KW-1185">Reference proteome</keyword>
<dbReference type="InterPro" id="IPR000792">
    <property type="entry name" value="Tscrpt_reg_LuxR_C"/>
</dbReference>
<keyword evidence="2" id="KW-0238">DNA-binding</keyword>
<dbReference type="OrthoDB" id="27092at2"/>
<dbReference type="PROSITE" id="PS00622">
    <property type="entry name" value="HTH_LUXR_1"/>
    <property type="match status" value="1"/>
</dbReference>
<comment type="caution">
    <text evidence="5">The sequence shown here is derived from an EMBL/GenBank/DDBJ whole genome shotgun (WGS) entry which is preliminary data.</text>
</comment>
<dbReference type="Proteomes" id="UP000246018">
    <property type="component" value="Unassembled WGS sequence"/>
</dbReference>
<evidence type="ECO:0000256" key="1">
    <source>
        <dbReference type="ARBA" id="ARBA00023015"/>
    </source>
</evidence>
<reference evidence="5 6" key="1">
    <citation type="submission" date="2018-04" db="EMBL/GenBank/DDBJ databases">
        <title>Genome of Nocardioides gansuensis WSJ-1.</title>
        <authorList>
            <person name="Wu S."/>
            <person name="Wang G."/>
        </authorList>
    </citation>
    <scope>NUCLEOTIDE SEQUENCE [LARGE SCALE GENOMIC DNA]</scope>
    <source>
        <strain evidence="5 6">WSJ-1</strain>
    </source>
</reference>
<evidence type="ECO:0000313" key="5">
    <source>
        <dbReference type="EMBL" id="PVG81886.1"/>
    </source>
</evidence>
<dbReference type="SUPFAM" id="SSF48452">
    <property type="entry name" value="TPR-like"/>
    <property type="match status" value="2"/>
</dbReference>
<dbReference type="Gene3D" id="1.25.40.10">
    <property type="entry name" value="Tetratricopeptide repeat domain"/>
    <property type="match status" value="2"/>
</dbReference>
<evidence type="ECO:0000259" key="4">
    <source>
        <dbReference type="PROSITE" id="PS50043"/>
    </source>
</evidence>
<dbReference type="Gene3D" id="1.10.10.10">
    <property type="entry name" value="Winged helix-like DNA-binding domain superfamily/Winged helix DNA-binding domain"/>
    <property type="match status" value="1"/>
</dbReference>
<dbReference type="PANTHER" id="PTHR44688">
    <property type="entry name" value="DNA-BINDING TRANSCRIPTIONAL ACTIVATOR DEVR_DOSR"/>
    <property type="match status" value="1"/>
</dbReference>
<dbReference type="InterPro" id="IPR036388">
    <property type="entry name" value="WH-like_DNA-bd_sf"/>
</dbReference>
<protein>
    <recommendedName>
        <fullName evidence="4">HTH luxR-type domain-containing protein</fullName>
    </recommendedName>
</protein>